<dbReference type="EMBL" id="ABEU02000020">
    <property type="protein sequence ID" value="PNR33183.1"/>
    <property type="molecule type" value="Genomic_DNA"/>
</dbReference>
<feature type="region of interest" description="Disordered" evidence="1">
    <location>
        <begin position="187"/>
        <end position="210"/>
    </location>
</feature>
<dbReference type="AlphaFoldDB" id="A0A2K1IV76"/>
<feature type="compositionally biased region" description="Basic and acidic residues" evidence="1">
    <location>
        <begin position="553"/>
        <end position="562"/>
    </location>
</feature>
<feature type="region of interest" description="Disordered" evidence="1">
    <location>
        <begin position="538"/>
        <end position="562"/>
    </location>
</feature>
<protein>
    <recommendedName>
        <fullName evidence="7">DUF4378 domain-containing protein</fullName>
    </recommendedName>
</protein>
<feature type="domain" description="DUF4378" evidence="2">
    <location>
        <begin position="1041"/>
        <end position="1209"/>
    </location>
</feature>
<feature type="compositionally biased region" description="Polar residues" evidence="1">
    <location>
        <begin position="771"/>
        <end position="788"/>
    </location>
</feature>
<accession>A0A2K1IV76</accession>
<evidence type="ECO:0000256" key="1">
    <source>
        <dbReference type="SAM" id="MobiDB-lite"/>
    </source>
</evidence>
<feature type="compositionally biased region" description="Basic and acidic residues" evidence="1">
    <location>
        <begin position="187"/>
        <end position="197"/>
    </location>
</feature>
<keyword evidence="6" id="KW-1185">Reference proteome</keyword>
<dbReference type="Gramene" id="Pp3c20_14620V3.1">
    <property type="protein sequence ID" value="Pp3c20_14620V3.1"/>
    <property type="gene ID" value="Pp3c20_14620"/>
</dbReference>
<reference evidence="4 6" key="2">
    <citation type="journal article" date="2018" name="Plant J.">
        <title>The Physcomitrella patens chromosome-scale assembly reveals moss genome structure and evolution.</title>
        <authorList>
            <person name="Lang D."/>
            <person name="Ullrich K.K."/>
            <person name="Murat F."/>
            <person name="Fuchs J."/>
            <person name="Jenkins J."/>
            <person name="Haas F.B."/>
            <person name="Piednoel M."/>
            <person name="Gundlach H."/>
            <person name="Van Bel M."/>
            <person name="Meyberg R."/>
            <person name="Vives C."/>
            <person name="Morata J."/>
            <person name="Symeonidi A."/>
            <person name="Hiss M."/>
            <person name="Muchero W."/>
            <person name="Kamisugi Y."/>
            <person name="Saleh O."/>
            <person name="Blanc G."/>
            <person name="Decker E.L."/>
            <person name="van Gessel N."/>
            <person name="Grimwood J."/>
            <person name="Hayes R.D."/>
            <person name="Graham S.W."/>
            <person name="Gunter L.E."/>
            <person name="McDaniel S.F."/>
            <person name="Hoernstein S.N.W."/>
            <person name="Larsson A."/>
            <person name="Li F.W."/>
            <person name="Perroud P.F."/>
            <person name="Phillips J."/>
            <person name="Ranjan P."/>
            <person name="Rokshar D.S."/>
            <person name="Rothfels C.J."/>
            <person name="Schneider L."/>
            <person name="Shu S."/>
            <person name="Stevenson D.W."/>
            <person name="Thummler F."/>
            <person name="Tillich M."/>
            <person name="Villarreal Aguilar J.C."/>
            <person name="Widiez T."/>
            <person name="Wong G.K."/>
            <person name="Wymore A."/>
            <person name="Zhang Y."/>
            <person name="Zimmer A.D."/>
            <person name="Quatrano R.S."/>
            <person name="Mayer K.F.X."/>
            <person name="Goodstein D."/>
            <person name="Casacuberta J.M."/>
            <person name="Vandepoele K."/>
            <person name="Reski R."/>
            <person name="Cuming A.C."/>
            <person name="Tuskan G.A."/>
            <person name="Maumus F."/>
            <person name="Salse J."/>
            <person name="Schmutz J."/>
            <person name="Rensing S.A."/>
        </authorList>
    </citation>
    <scope>NUCLEOTIDE SEQUENCE [LARGE SCALE GENOMIC DNA]</scope>
    <source>
        <strain evidence="5 6">cv. Gransden 2004</strain>
    </source>
</reference>
<feature type="region of interest" description="Disordered" evidence="1">
    <location>
        <begin position="760"/>
        <end position="789"/>
    </location>
</feature>
<sequence>MDELTEAHRRTPSTFHHAGAQSPRVGGCVGSFFHMLDWKHSKRFSSTKRITAERPNQGAQYVREDQSTSERTYARTLKPPSIASGKEKSIATLQILPTFNSTRSPSSDQSVDTSKRVPGVVARLMGLEELPDKTFFSGKFVSSDFNNDVTDMTAHEQLHSPPVLLQELLRQEFRQCSKQSFKDKLPGFTKRLGESKPTRGVVPQRKRSTGRFREHLHQNGDSRAARSARLNERKASFTQYDVSTPFMKQPFQARMQESSFTPQHTNSQTGSTPLLSPSMLSEKNTIRLLESAVKALETSMHPSPKNRFALVREAHRDAQCDIDGSFRSDKRSFTSSYSNSSSRSFRSPSVRTTWSGGDDRAEHSGHESSSPASWNFSTRSASSRQDRSSRKRFQTTLVASSRSGSPLQTHRSRSSDLVKMEASPPPPQAVLGTHEASIRGFKTDLGNQSAIHHKKKLGKQEHYSKSAVLDSPPVNIPPMLPGYVGTHIEVGSPQPCTHDQNSESKAAISQGLLRSSATVTEKLITNRHFRPIRFRGRGEKQAKEAGGQARRVFPSEKDSEHQSVELPFAKESTVAGAGSSNAMFFSRRKQGDKKVGKDKSESIALKRKDGTLMRSLLRRPSGMIGTTPVPTNEPDSQNVLKTSKSSKKVNVEVNVVNVESVKGAANQDSFLVKLVSKEPLSPLSKVLEKPNAASLVQGRYKCVDDVFPELPLEEIDEGGASPDLRKTIQAVEEQFMEFRSHGETTPLDCRSIERMFGKKNSRTCVHESPTRSDSSPLENLAPETSPTSPEVYITGCRSIPGTFPNSPLVKYEKSYFSSWNRLNLQDMLEAASGDNTTDPTGQRRSFCSAELRELVLDVKEAGVELDICNSDICDNSCSPERVEIQTMSVAAGWSEVVTTPPALKKFEEQLAQGFSDSNDGHTSAAEESEQPSPVSVLVSPFLDEVSTMPDAISAESEQTDKDLIDIGNKAPSPPSSDDDLTDQAKENLLVSKVSMVTIPETIYTDHIKQDTFYVSSFRNVELSSVEFKPPITHVGPQQEQAYIREVLDAANLLIEEETPLSLANPPMNISLFDRLNKRDLMEFKQWLTPPDAPRQDLSERSERKLLFDCVNEVMALEPWMKTSSFYVDLPMFPDMCSNSKFQMPLSGESLVKEVHRMICHWREIAGNVLDDLIDYDMNVPEGRWVVFSHEVAEVGLDIERMLLKKMIGEIVDEMGSISTARV</sequence>
<dbReference type="Pfam" id="PF14383">
    <property type="entry name" value="VARLMGL"/>
    <property type="match status" value="1"/>
</dbReference>
<dbReference type="EnsemblPlants" id="Pp3c20_14620V3.2">
    <property type="protein sequence ID" value="Pp3c20_14620V3.2"/>
    <property type="gene ID" value="Pp3c20_14620"/>
</dbReference>
<feature type="region of interest" description="Disordered" evidence="1">
    <location>
        <begin position="913"/>
        <end position="934"/>
    </location>
</feature>
<evidence type="ECO:0000259" key="3">
    <source>
        <dbReference type="Pfam" id="PF14383"/>
    </source>
</evidence>
<evidence type="ECO:0000313" key="5">
    <source>
        <dbReference type="EnsemblPlants" id="Pp3c20_14620V3.1"/>
    </source>
</evidence>
<dbReference type="PaxDb" id="3218-PP1S368_6V6.1"/>
<feature type="region of interest" description="Disordered" evidence="1">
    <location>
        <begin position="1"/>
        <end position="21"/>
    </location>
</feature>
<evidence type="ECO:0008006" key="7">
    <source>
        <dbReference type="Google" id="ProtNLM"/>
    </source>
</evidence>
<dbReference type="InterPro" id="IPR032795">
    <property type="entry name" value="DUF3741-assoc"/>
</dbReference>
<reference evidence="5" key="3">
    <citation type="submission" date="2020-12" db="UniProtKB">
        <authorList>
            <consortium name="EnsemblPlants"/>
        </authorList>
    </citation>
    <scope>IDENTIFICATION</scope>
</reference>
<dbReference type="Gramene" id="Pp3c20_14620V3.2">
    <property type="protein sequence ID" value="Pp3c20_14620V3.2"/>
    <property type="gene ID" value="Pp3c20_14620"/>
</dbReference>
<feature type="compositionally biased region" description="Low complexity" evidence="1">
    <location>
        <begin position="333"/>
        <end position="351"/>
    </location>
</feature>
<dbReference type="PANTHER" id="PTHR21726">
    <property type="entry name" value="PHOSPHATIDYLINOSITOL N-ACETYLGLUCOSAMINYLTRANSFERASE SUBUNIT P DOWN SYNDROME CRITICAL REGION PROTEIN 5 -RELATED"/>
    <property type="match status" value="1"/>
</dbReference>
<dbReference type="InterPro" id="IPR025486">
    <property type="entry name" value="DUF4378"/>
</dbReference>
<feature type="domain" description="DUF3741" evidence="3">
    <location>
        <begin position="115"/>
        <end position="134"/>
    </location>
</feature>
<evidence type="ECO:0000313" key="4">
    <source>
        <dbReference type="EMBL" id="PNR33183.1"/>
    </source>
</evidence>
<feature type="region of interest" description="Disordered" evidence="1">
    <location>
        <begin position="956"/>
        <end position="981"/>
    </location>
</feature>
<dbReference type="Proteomes" id="UP000006727">
    <property type="component" value="Chromosome 20"/>
</dbReference>
<dbReference type="OrthoDB" id="765769at2759"/>
<evidence type="ECO:0000313" key="6">
    <source>
        <dbReference type="Proteomes" id="UP000006727"/>
    </source>
</evidence>
<evidence type="ECO:0000259" key="2">
    <source>
        <dbReference type="Pfam" id="PF14309"/>
    </source>
</evidence>
<feature type="region of interest" description="Disordered" evidence="1">
    <location>
        <begin position="330"/>
        <end position="431"/>
    </location>
</feature>
<reference evidence="4 6" key="1">
    <citation type="journal article" date="2008" name="Science">
        <title>The Physcomitrella genome reveals evolutionary insights into the conquest of land by plants.</title>
        <authorList>
            <person name="Rensing S."/>
            <person name="Lang D."/>
            <person name="Zimmer A."/>
            <person name="Terry A."/>
            <person name="Salamov A."/>
            <person name="Shapiro H."/>
            <person name="Nishiyama T."/>
            <person name="Perroud P.-F."/>
            <person name="Lindquist E."/>
            <person name="Kamisugi Y."/>
            <person name="Tanahashi T."/>
            <person name="Sakakibara K."/>
            <person name="Fujita T."/>
            <person name="Oishi K."/>
            <person name="Shin-I T."/>
            <person name="Kuroki Y."/>
            <person name="Toyoda A."/>
            <person name="Suzuki Y."/>
            <person name="Hashimoto A."/>
            <person name="Yamaguchi K."/>
            <person name="Sugano A."/>
            <person name="Kohara Y."/>
            <person name="Fujiyama A."/>
            <person name="Anterola A."/>
            <person name="Aoki S."/>
            <person name="Ashton N."/>
            <person name="Barbazuk W.B."/>
            <person name="Barker E."/>
            <person name="Bennetzen J."/>
            <person name="Bezanilla M."/>
            <person name="Blankenship R."/>
            <person name="Cho S.H."/>
            <person name="Dutcher S."/>
            <person name="Estelle M."/>
            <person name="Fawcett J.A."/>
            <person name="Gundlach H."/>
            <person name="Hanada K."/>
            <person name="Heyl A."/>
            <person name="Hicks K.A."/>
            <person name="Hugh J."/>
            <person name="Lohr M."/>
            <person name="Mayer K."/>
            <person name="Melkozernov A."/>
            <person name="Murata T."/>
            <person name="Nelson D."/>
            <person name="Pils B."/>
            <person name="Prigge M."/>
            <person name="Reiss B."/>
            <person name="Renner T."/>
            <person name="Rombauts S."/>
            <person name="Rushton P."/>
            <person name="Sanderfoot A."/>
            <person name="Schween G."/>
            <person name="Shiu S.-H."/>
            <person name="Stueber K."/>
            <person name="Theodoulou F.L."/>
            <person name="Tu H."/>
            <person name="Van de Peer Y."/>
            <person name="Verrier P.J."/>
            <person name="Waters E."/>
            <person name="Wood A."/>
            <person name="Yang L."/>
            <person name="Cove D."/>
            <person name="Cuming A."/>
            <person name="Hasebe M."/>
            <person name="Lucas S."/>
            <person name="Mishler D.B."/>
            <person name="Reski R."/>
            <person name="Grigoriev I."/>
            <person name="Quatrano R.S."/>
            <person name="Boore J.L."/>
        </authorList>
    </citation>
    <scope>NUCLEOTIDE SEQUENCE [LARGE SCALE GENOMIC DNA]</scope>
    <source>
        <strain evidence="5 6">cv. Gransden 2004</strain>
    </source>
</reference>
<feature type="compositionally biased region" description="Basic and acidic residues" evidence="1">
    <location>
        <begin position="357"/>
        <end position="366"/>
    </location>
</feature>
<dbReference type="STRING" id="3218.A0A2K1IV76"/>
<feature type="compositionally biased region" description="Polar residues" evidence="1">
    <location>
        <begin position="394"/>
        <end position="409"/>
    </location>
</feature>
<organism evidence="4">
    <name type="scientific">Physcomitrium patens</name>
    <name type="common">Spreading-leaved earth moss</name>
    <name type="synonym">Physcomitrella patens</name>
    <dbReference type="NCBI Taxonomy" id="3218"/>
    <lineage>
        <taxon>Eukaryota</taxon>
        <taxon>Viridiplantae</taxon>
        <taxon>Streptophyta</taxon>
        <taxon>Embryophyta</taxon>
        <taxon>Bryophyta</taxon>
        <taxon>Bryophytina</taxon>
        <taxon>Bryopsida</taxon>
        <taxon>Funariidae</taxon>
        <taxon>Funariales</taxon>
        <taxon>Funariaceae</taxon>
        <taxon>Physcomitrium</taxon>
    </lineage>
</organism>
<dbReference type="PANTHER" id="PTHR21726:SF61">
    <property type="entry name" value="DNAA INITIATOR-ASSOCIATING PROTEIN"/>
    <property type="match status" value="1"/>
</dbReference>
<feature type="region of interest" description="Disordered" evidence="1">
    <location>
        <begin position="255"/>
        <end position="279"/>
    </location>
</feature>
<feature type="compositionally biased region" description="Polar residues" evidence="1">
    <location>
        <begin position="367"/>
        <end position="376"/>
    </location>
</feature>
<gene>
    <name evidence="5" type="primary">LOC112273023</name>
    <name evidence="4" type="ORF">PHYPA_025126</name>
</gene>
<dbReference type="Pfam" id="PF14309">
    <property type="entry name" value="DUF4378"/>
    <property type="match status" value="1"/>
</dbReference>
<dbReference type="FunCoup" id="A0A2K1IV76">
    <property type="interactions" value="2096"/>
</dbReference>
<name>A0A2K1IV76_PHYPA</name>
<dbReference type="EnsemblPlants" id="Pp3c20_14620V3.1">
    <property type="protein sequence ID" value="Pp3c20_14620V3.1"/>
    <property type="gene ID" value="Pp3c20_14620"/>
</dbReference>
<proteinExistence type="predicted"/>